<evidence type="ECO:0000313" key="4">
    <source>
        <dbReference type="EMBL" id="MET3694046.1"/>
    </source>
</evidence>
<dbReference type="EMBL" id="JBEPMM010000011">
    <property type="protein sequence ID" value="MET3694046.1"/>
    <property type="molecule type" value="Genomic_DNA"/>
</dbReference>
<dbReference type="Pfam" id="PF09374">
    <property type="entry name" value="PG_binding_3"/>
    <property type="match status" value="1"/>
</dbReference>
<dbReference type="Proteomes" id="UP001549145">
    <property type="component" value="Unassembled WGS sequence"/>
</dbReference>
<proteinExistence type="predicted"/>
<reference evidence="4 5" key="1">
    <citation type="submission" date="2024-06" db="EMBL/GenBank/DDBJ databases">
        <title>Genomic Encyclopedia of Type Strains, Phase IV (KMG-IV): sequencing the most valuable type-strain genomes for metagenomic binning, comparative biology and taxonomic classification.</title>
        <authorList>
            <person name="Goeker M."/>
        </authorList>
    </citation>
    <scope>NUCLEOTIDE SEQUENCE [LARGE SCALE GENOMIC DNA]</scope>
    <source>
        <strain evidence="4 5">DSM 21331</strain>
    </source>
</reference>
<sequence length="286" mass="30743">MSADRYQDAITRVLVHEGGYVNDPRDPGGATMKGVTQRTFDGYLKRNGKPSRPVRSITQAELGAVYRRQYWDAVKGDELPEGIDYVLFDGAVNSGPGQSIKWLQRALGVRVDGVIGEATVQAAEAYPDHDALVAAILERRLAFLKSLRTWKAFGKGWGRRVVEVRQIGQAWASGSVGPQPTYFAGMERRGLLSDAKGAPSPAIADALTGGGIVGTVVDQTVSALTPLQDALPSIGKVERRLADRPVIDHEGRPGEGVERDPHRGRLQGRVDQAAAGPRHHGALSLA</sequence>
<feature type="domain" description="TtsA-like Glycoside hydrolase family 108" evidence="2">
    <location>
        <begin position="11"/>
        <end position="95"/>
    </location>
</feature>
<comment type="caution">
    <text evidence="4">The sequence shown here is derived from an EMBL/GenBank/DDBJ whole genome shotgun (WGS) entry which is preliminary data.</text>
</comment>
<feature type="compositionally biased region" description="Basic residues" evidence="1">
    <location>
        <begin position="277"/>
        <end position="286"/>
    </location>
</feature>
<feature type="compositionally biased region" description="Basic and acidic residues" evidence="1">
    <location>
        <begin position="242"/>
        <end position="263"/>
    </location>
</feature>
<evidence type="ECO:0000259" key="2">
    <source>
        <dbReference type="Pfam" id="PF05838"/>
    </source>
</evidence>
<keyword evidence="5" id="KW-1185">Reference proteome</keyword>
<dbReference type="Pfam" id="PF05838">
    <property type="entry name" value="Glyco_hydro_108"/>
    <property type="match status" value="1"/>
</dbReference>
<gene>
    <name evidence="4" type="ORF">ABID43_003601</name>
</gene>
<evidence type="ECO:0000259" key="3">
    <source>
        <dbReference type="Pfam" id="PF09374"/>
    </source>
</evidence>
<evidence type="ECO:0000313" key="5">
    <source>
        <dbReference type="Proteomes" id="UP001549145"/>
    </source>
</evidence>
<dbReference type="InterPro" id="IPR023346">
    <property type="entry name" value="Lysozyme-like_dom_sf"/>
</dbReference>
<feature type="domain" description="Peptidoglycan binding" evidence="3">
    <location>
        <begin position="99"/>
        <end position="161"/>
    </location>
</feature>
<evidence type="ECO:0000256" key="1">
    <source>
        <dbReference type="SAM" id="MobiDB-lite"/>
    </source>
</evidence>
<name>A0ABV2L866_9HYPH</name>
<dbReference type="InterPro" id="IPR008565">
    <property type="entry name" value="TtsA-like_GH18_dom"/>
</dbReference>
<feature type="region of interest" description="Disordered" evidence="1">
    <location>
        <begin position="242"/>
        <end position="286"/>
    </location>
</feature>
<organism evidence="4 5">
    <name type="scientific">Methylobacterium goesingense</name>
    <dbReference type="NCBI Taxonomy" id="243690"/>
    <lineage>
        <taxon>Bacteria</taxon>
        <taxon>Pseudomonadati</taxon>
        <taxon>Pseudomonadota</taxon>
        <taxon>Alphaproteobacteria</taxon>
        <taxon>Hyphomicrobiales</taxon>
        <taxon>Methylobacteriaceae</taxon>
        <taxon>Methylobacterium</taxon>
    </lineage>
</organism>
<protein>
    <submittedName>
        <fullName evidence="4">Lysozyme family protein</fullName>
    </submittedName>
</protein>
<accession>A0ABV2L866</accession>
<dbReference type="SUPFAM" id="SSF53955">
    <property type="entry name" value="Lysozyme-like"/>
    <property type="match status" value="1"/>
</dbReference>
<dbReference type="InterPro" id="IPR018537">
    <property type="entry name" value="Peptidoglycan-bd_3"/>
</dbReference>
<dbReference type="Gene3D" id="1.20.141.10">
    <property type="entry name" value="Chitosanase, subunit A, domain 1"/>
    <property type="match status" value="1"/>
</dbReference>
<dbReference type="RefSeq" id="WP_056096932.1">
    <property type="nucleotide sequence ID" value="NZ_BPQL01000070.1"/>
</dbReference>
<dbReference type="CDD" id="cd13926">
    <property type="entry name" value="N-acetylmuramidase_GH108"/>
    <property type="match status" value="1"/>
</dbReference>